<comment type="similarity">
    <text evidence="1">Belongs to the FGGY kinase family.</text>
</comment>
<dbReference type="SUPFAM" id="SSF53067">
    <property type="entry name" value="Actin-like ATPase domain"/>
    <property type="match status" value="2"/>
</dbReference>
<dbReference type="Pfam" id="PF02782">
    <property type="entry name" value="FGGY_C"/>
    <property type="match status" value="1"/>
</dbReference>
<dbReference type="InterPro" id="IPR000577">
    <property type="entry name" value="Carb_kinase_FGGY"/>
</dbReference>
<comment type="caution">
    <text evidence="6">The sequence shown here is derived from an EMBL/GenBank/DDBJ whole genome shotgun (WGS) entry which is preliminary data.</text>
</comment>
<dbReference type="Gene3D" id="3.30.420.40">
    <property type="match status" value="2"/>
</dbReference>
<dbReference type="PANTHER" id="PTHR43095">
    <property type="entry name" value="SUGAR KINASE"/>
    <property type="match status" value="1"/>
</dbReference>
<dbReference type="Pfam" id="PF00370">
    <property type="entry name" value="FGGY_N"/>
    <property type="match status" value="1"/>
</dbReference>
<keyword evidence="3 6" id="KW-0418">Kinase</keyword>
<dbReference type="InterPro" id="IPR018485">
    <property type="entry name" value="FGGY_C"/>
</dbReference>
<evidence type="ECO:0000259" key="5">
    <source>
        <dbReference type="Pfam" id="PF02782"/>
    </source>
</evidence>
<reference evidence="6" key="1">
    <citation type="submission" date="2020-08" db="EMBL/GenBank/DDBJ databases">
        <title>Genome public.</title>
        <authorList>
            <person name="Liu C."/>
            <person name="Sun Q."/>
        </authorList>
    </citation>
    <scope>NUCLEOTIDE SEQUENCE</scope>
    <source>
        <strain evidence="6">NSJ-68</strain>
    </source>
</reference>
<evidence type="ECO:0000256" key="3">
    <source>
        <dbReference type="ARBA" id="ARBA00022777"/>
    </source>
</evidence>
<protein>
    <submittedName>
        <fullName evidence="6">FGGY-family carbohydrate kinase</fullName>
    </submittedName>
</protein>
<dbReference type="InterPro" id="IPR018484">
    <property type="entry name" value="FGGY_N"/>
</dbReference>
<evidence type="ECO:0000256" key="2">
    <source>
        <dbReference type="ARBA" id="ARBA00022679"/>
    </source>
</evidence>
<dbReference type="GO" id="GO:0005975">
    <property type="term" value="P:carbohydrate metabolic process"/>
    <property type="evidence" value="ECO:0007669"/>
    <property type="project" value="InterPro"/>
</dbReference>
<keyword evidence="2" id="KW-0808">Transferase</keyword>
<organism evidence="6 7">
    <name type="scientific">Anaerosacchariphilus hominis</name>
    <dbReference type="NCBI Taxonomy" id="2763017"/>
    <lineage>
        <taxon>Bacteria</taxon>
        <taxon>Bacillati</taxon>
        <taxon>Bacillota</taxon>
        <taxon>Clostridia</taxon>
        <taxon>Lachnospirales</taxon>
        <taxon>Lachnospiraceae</taxon>
        <taxon>Anaerosacchariphilus</taxon>
    </lineage>
</organism>
<feature type="domain" description="Carbohydrate kinase FGGY C-terminal" evidence="5">
    <location>
        <begin position="260"/>
        <end position="451"/>
    </location>
</feature>
<dbReference type="GO" id="GO:0016301">
    <property type="term" value="F:kinase activity"/>
    <property type="evidence" value="ECO:0007669"/>
    <property type="project" value="UniProtKB-KW"/>
</dbReference>
<dbReference type="AlphaFoldDB" id="A0A923LAE8"/>
<feature type="domain" description="Carbohydrate kinase FGGY N-terminal" evidence="4">
    <location>
        <begin position="3"/>
        <end position="247"/>
    </location>
</feature>
<keyword evidence="7" id="KW-1185">Reference proteome</keyword>
<dbReference type="EMBL" id="JACOOR010000002">
    <property type="protein sequence ID" value="MBC5658756.1"/>
    <property type="molecule type" value="Genomic_DNA"/>
</dbReference>
<dbReference type="RefSeq" id="WP_186873305.1">
    <property type="nucleotide sequence ID" value="NZ_JACOOR010000002.1"/>
</dbReference>
<evidence type="ECO:0000256" key="1">
    <source>
        <dbReference type="ARBA" id="ARBA00009156"/>
    </source>
</evidence>
<name>A0A923LAE8_9FIRM</name>
<evidence type="ECO:0000313" key="7">
    <source>
        <dbReference type="Proteomes" id="UP000649345"/>
    </source>
</evidence>
<dbReference type="InterPro" id="IPR043129">
    <property type="entry name" value="ATPase_NBD"/>
</dbReference>
<gene>
    <name evidence="6" type="ORF">H8S44_03075</name>
</gene>
<sequence length="512" mass="56471">MKYILAHDLGTSGNKATLFSEEGQLIASEVFTYDCRYYNQNWAEQNPEDWWEAICVTTQKLLRKSGTDAGDVAVVSFSGQMMGCLCVDRNGAPLRPSVIWADQRAQEQSAAIEEKLPLRDFYHITGHRNSASYGLQKLMWVRDHEPEIYKKTYKTLNAKDFIVLRLTGNWYTEPSDATSTACMELKTLKWSEKILTASGINGEKLPEIVPSTTVAGEVTSWAAEQTGLKKGTPVVMGGGDGLCSNVGAGSVSPGRTFSYVGSSAWVATTSEEPLFDEEMRTFTWTHIVPGLYSPTGTMQSGGSSYNWLKQQVCKYEAYAAGEKKCSPYELINEEAAQSPPGSNGVIFLPYLLGERAPRWNPDATAAWLRLKMENQRADLLRAVLEGVAMNLNVILESFRKRIPIEEILVIGGGAKGAVRCQMMADIYNARIRVPVLLEEATSMGAAVTGGVGVGIFKDFHVIDQMIEIKEELAPVPLAKDAYQTVKETFEICYNALLPVYEHMSLKEGVISC</sequence>
<dbReference type="PANTHER" id="PTHR43095:SF5">
    <property type="entry name" value="XYLULOSE KINASE"/>
    <property type="match status" value="1"/>
</dbReference>
<evidence type="ECO:0000259" key="4">
    <source>
        <dbReference type="Pfam" id="PF00370"/>
    </source>
</evidence>
<accession>A0A923LAE8</accession>
<evidence type="ECO:0000313" key="6">
    <source>
        <dbReference type="EMBL" id="MBC5658756.1"/>
    </source>
</evidence>
<proteinExistence type="inferred from homology"/>
<dbReference type="PIRSF" id="PIRSF000538">
    <property type="entry name" value="GlpK"/>
    <property type="match status" value="1"/>
</dbReference>
<dbReference type="InterPro" id="IPR050406">
    <property type="entry name" value="FGGY_Carb_Kinase"/>
</dbReference>
<dbReference type="Proteomes" id="UP000649345">
    <property type="component" value="Unassembled WGS sequence"/>
</dbReference>
<dbReference type="CDD" id="cd07805">
    <property type="entry name" value="ASKHA_NBD_FGGY_CvXK-like"/>
    <property type="match status" value="1"/>
</dbReference>